<keyword evidence="1" id="KW-0472">Membrane</keyword>
<keyword evidence="3" id="KW-1185">Reference proteome</keyword>
<dbReference type="Gene3D" id="3.15.20.10">
    <property type="entry name" value="Bactericidal permeability-increasing protein, domain 2"/>
    <property type="match status" value="1"/>
</dbReference>
<feature type="transmembrane region" description="Helical" evidence="1">
    <location>
        <begin position="12"/>
        <end position="37"/>
    </location>
</feature>
<protein>
    <submittedName>
        <fullName evidence="4">BPI2 domain-containing protein</fullName>
    </submittedName>
</protein>
<dbReference type="WBParaSite" id="Hba_21435">
    <property type="protein sequence ID" value="Hba_21435"/>
    <property type="gene ID" value="Hba_21435"/>
</dbReference>
<dbReference type="PANTHER" id="PTHR10504:SF137">
    <property type="entry name" value="BPI FOLD-CONTAINING FAMILY C PROTEIN"/>
    <property type="match status" value="1"/>
</dbReference>
<dbReference type="AlphaFoldDB" id="A0A1I7XUD8"/>
<dbReference type="SMART" id="SM00329">
    <property type="entry name" value="BPI2"/>
    <property type="match status" value="1"/>
</dbReference>
<evidence type="ECO:0000256" key="1">
    <source>
        <dbReference type="SAM" id="Phobius"/>
    </source>
</evidence>
<dbReference type="InterPro" id="IPR017943">
    <property type="entry name" value="Bactericidal_perm-incr_a/b_dom"/>
</dbReference>
<proteinExistence type="predicted"/>
<accession>A0A1I7XUD8</accession>
<dbReference type="Pfam" id="PF02886">
    <property type="entry name" value="LBP_BPI_CETP_C"/>
    <property type="match status" value="1"/>
</dbReference>
<feature type="transmembrane region" description="Helical" evidence="1">
    <location>
        <begin position="163"/>
        <end position="186"/>
    </location>
</feature>
<evidence type="ECO:0000313" key="4">
    <source>
        <dbReference type="WBParaSite" id="Hba_21435"/>
    </source>
</evidence>
<reference evidence="4" key="1">
    <citation type="submission" date="2016-11" db="UniProtKB">
        <authorList>
            <consortium name="WormBaseParasite"/>
        </authorList>
    </citation>
    <scope>IDENTIFICATION</scope>
</reference>
<feature type="domain" description="Lipid-binding serum glycoprotein C-terminal" evidence="2">
    <location>
        <begin position="256"/>
        <end position="476"/>
    </location>
</feature>
<dbReference type="InterPro" id="IPR032942">
    <property type="entry name" value="BPI/LBP/Plunc"/>
</dbReference>
<feature type="transmembrane region" description="Helical" evidence="1">
    <location>
        <begin position="192"/>
        <end position="212"/>
    </location>
</feature>
<organism evidence="3 4">
    <name type="scientific">Heterorhabditis bacteriophora</name>
    <name type="common">Entomopathogenic nematode worm</name>
    <dbReference type="NCBI Taxonomy" id="37862"/>
    <lineage>
        <taxon>Eukaryota</taxon>
        <taxon>Metazoa</taxon>
        <taxon>Ecdysozoa</taxon>
        <taxon>Nematoda</taxon>
        <taxon>Chromadorea</taxon>
        <taxon>Rhabditida</taxon>
        <taxon>Rhabditina</taxon>
        <taxon>Rhabditomorpha</taxon>
        <taxon>Strongyloidea</taxon>
        <taxon>Heterorhabditidae</taxon>
        <taxon>Heterorhabditis</taxon>
    </lineage>
</organism>
<dbReference type="GO" id="GO:0005615">
    <property type="term" value="C:extracellular space"/>
    <property type="evidence" value="ECO:0007669"/>
    <property type="project" value="TreeGrafter"/>
</dbReference>
<keyword evidence="1" id="KW-0812">Transmembrane</keyword>
<evidence type="ECO:0000313" key="3">
    <source>
        <dbReference type="Proteomes" id="UP000095283"/>
    </source>
</evidence>
<sequence length="501" mass="57902">MTRLHPEEEIKYAHFHMNLAWIAVCAICFAVGVPIPWDENYSNRTLWIIENYSIHENGTKFYNYSNPERGEFEYELMGKWYDHLINGEYRYDFGTSFLNFCWNREIPPRESLFSIFRASQLMAIVQVLLRSAVLITMTQQLLQLYVTVKHRSMIAYPDRVSSITSFIFINESVYYLSLFFIMNFQIWQDAEYIYMLSISATMAMVTFPLKLLSNSILNGYQLISLIRILCGIIGIALSGNLFKGMNRFLQYVNCDQYGVHMVEFFATDYLANSLLYHAYKQHLLDVVVGPESSPQLKILSKTAHMLLLKDLLITSCSAGFCIGEFLGTLSEQYPDREVEVAFSARKSPLIVFVENRARFRMHGKMDMFVRPANETQVKEMIIRADTTVTANIVMWISNTQIIGNATIENLDFKLLETKIDDVDQSSFKDLGLFGAEFLEKLLTEILLLGINMPTMQGILLKNPKLSFHERYLKVETYFKIDERYTGVIVRSAVKQTLNHIG</sequence>
<dbReference type="InterPro" id="IPR001124">
    <property type="entry name" value="Lipid-bd_serum_glycop_C"/>
</dbReference>
<dbReference type="Proteomes" id="UP000095283">
    <property type="component" value="Unplaced"/>
</dbReference>
<dbReference type="SUPFAM" id="SSF55394">
    <property type="entry name" value="Bactericidal permeability-increasing protein, BPI"/>
    <property type="match status" value="1"/>
</dbReference>
<dbReference type="GO" id="GO:0008289">
    <property type="term" value="F:lipid binding"/>
    <property type="evidence" value="ECO:0007669"/>
    <property type="project" value="InterPro"/>
</dbReference>
<keyword evidence="1" id="KW-1133">Transmembrane helix</keyword>
<name>A0A1I7XUD8_HETBA</name>
<dbReference type="PANTHER" id="PTHR10504">
    <property type="entry name" value="BACTERICIDAL PERMEABILITY-INCREASING BPI PROTEIN-RELATED"/>
    <property type="match status" value="1"/>
</dbReference>
<feature type="transmembrane region" description="Helical" evidence="1">
    <location>
        <begin position="224"/>
        <end position="242"/>
    </location>
</feature>
<evidence type="ECO:0000259" key="2">
    <source>
        <dbReference type="SMART" id="SM00329"/>
    </source>
</evidence>